<gene>
    <name evidence="2" type="ORF">METZ01_LOCUS31798</name>
</gene>
<protein>
    <submittedName>
        <fullName evidence="2">Uncharacterized protein</fullName>
    </submittedName>
</protein>
<organism evidence="2">
    <name type="scientific">marine metagenome</name>
    <dbReference type="NCBI Taxonomy" id="408172"/>
    <lineage>
        <taxon>unclassified sequences</taxon>
        <taxon>metagenomes</taxon>
        <taxon>ecological metagenomes</taxon>
    </lineage>
</organism>
<sequence>MGQPVRVAEKISPTSPSTIRFETNRPLTGMGHRYYRSASDAVSAEDPADVLAARLFERGGIDYLHVHGNVATVDLAKGYTSEGIVDVIVGLFAHYKT</sequence>
<evidence type="ECO:0000256" key="1">
    <source>
        <dbReference type="SAM" id="MobiDB-lite"/>
    </source>
</evidence>
<name>A0A381QJ61_9ZZZZ</name>
<feature type="compositionally biased region" description="Polar residues" evidence="1">
    <location>
        <begin position="12"/>
        <end position="21"/>
    </location>
</feature>
<dbReference type="AlphaFoldDB" id="A0A381QJ61"/>
<proteinExistence type="predicted"/>
<evidence type="ECO:0000313" key="2">
    <source>
        <dbReference type="EMBL" id="SUZ78944.1"/>
    </source>
</evidence>
<reference evidence="2" key="1">
    <citation type="submission" date="2018-05" db="EMBL/GenBank/DDBJ databases">
        <authorList>
            <person name="Lanie J.A."/>
            <person name="Ng W.-L."/>
            <person name="Kazmierczak K.M."/>
            <person name="Andrzejewski T.M."/>
            <person name="Davidsen T.M."/>
            <person name="Wayne K.J."/>
            <person name="Tettelin H."/>
            <person name="Glass J.I."/>
            <person name="Rusch D."/>
            <person name="Podicherti R."/>
            <person name="Tsui H.-C.T."/>
            <person name="Winkler M.E."/>
        </authorList>
    </citation>
    <scope>NUCLEOTIDE SEQUENCE</scope>
</reference>
<dbReference type="SUPFAM" id="SSF110836">
    <property type="entry name" value="Hypothetical protein SAV1430"/>
    <property type="match status" value="1"/>
</dbReference>
<dbReference type="InterPro" id="IPR036498">
    <property type="entry name" value="Nfu/NifU_N_sf"/>
</dbReference>
<dbReference type="EMBL" id="UINC01001372">
    <property type="protein sequence ID" value="SUZ78944.1"/>
    <property type="molecule type" value="Genomic_DNA"/>
</dbReference>
<accession>A0A381QJ61</accession>
<feature type="region of interest" description="Disordered" evidence="1">
    <location>
        <begin position="1"/>
        <end position="23"/>
    </location>
</feature>